<dbReference type="Proteomes" id="UP000797356">
    <property type="component" value="Chromosome 14"/>
</dbReference>
<dbReference type="AlphaFoldDB" id="A0A8K0IVN6"/>
<comment type="caution">
    <text evidence="1">The sequence shown here is derived from an EMBL/GenBank/DDBJ whole genome shotgun (WGS) entry which is preliminary data.</text>
</comment>
<gene>
    <name evidence="1" type="ORF">COCNU_14G010190</name>
</gene>
<name>A0A8K0IVN6_COCNU</name>
<sequence length="79" mass="8713">MSNLVGIWMQVFARLDKKQASAGSCNVESGGRRCTREPGEPKEELLVLAKQQGTKAEERRKVTLSDATVCMLMDRFAPG</sequence>
<protein>
    <submittedName>
        <fullName evidence="1">Uncharacterized protein</fullName>
    </submittedName>
</protein>
<organism evidence="1 2">
    <name type="scientific">Cocos nucifera</name>
    <name type="common">Coconut palm</name>
    <dbReference type="NCBI Taxonomy" id="13894"/>
    <lineage>
        <taxon>Eukaryota</taxon>
        <taxon>Viridiplantae</taxon>
        <taxon>Streptophyta</taxon>
        <taxon>Embryophyta</taxon>
        <taxon>Tracheophyta</taxon>
        <taxon>Spermatophyta</taxon>
        <taxon>Magnoliopsida</taxon>
        <taxon>Liliopsida</taxon>
        <taxon>Arecaceae</taxon>
        <taxon>Arecoideae</taxon>
        <taxon>Cocoseae</taxon>
        <taxon>Attaleinae</taxon>
        <taxon>Cocos</taxon>
    </lineage>
</organism>
<reference evidence="1" key="2">
    <citation type="submission" date="2019-07" db="EMBL/GenBank/DDBJ databases">
        <authorList>
            <person name="Yang Y."/>
            <person name="Bocs S."/>
            <person name="Baudouin L."/>
        </authorList>
    </citation>
    <scope>NUCLEOTIDE SEQUENCE</scope>
    <source>
        <tissue evidence="1">Spear leaf of Hainan Tall coconut</tissue>
    </source>
</reference>
<evidence type="ECO:0000313" key="1">
    <source>
        <dbReference type="EMBL" id="KAG1368551.1"/>
    </source>
</evidence>
<dbReference type="PANTHER" id="PTHR36346:SF2">
    <property type="entry name" value="EXPRESSED PROTEIN"/>
    <property type="match status" value="1"/>
</dbReference>
<dbReference type="PANTHER" id="PTHR36346">
    <property type="entry name" value="EXPRESSED PROTEIN"/>
    <property type="match status" value="1"/>
</dbReference>
<evidence type="ECO:0000313" key="2">
    <source>
        <dbReference type="Proteomes" id="UP000797356"/>
    </source>
</evidence>
<dbReference type="OrthoDB" id="683342at2759"/>
<proteinExistence type="predicted"/>
<accession>A0A8K0IVN6</accession>
<dbReference type="EMBL" id="CM017885">
    <property type="protein sequence ID" value="KAG1368551.1"/>
    <property type="molecule type" value="Genomic_DNA"/>
</dbReference>
<reference evidence="1" key="1">
    <citation type="journal article" date="2017" name="Gigascience">
        <title>The genome draft of coconut (Cocos nucifera).</title>
        <authorList>
            <person name="Xiao Y."/>
            <person name="Xu P."/>
            <person name="Fan H."/>
            <person name="Baudouin L."/>
            <person name="Xia W."/>
            <person name="Bocs S."/>
            <person name="Xu J."/>
            <person name="Li Q."/>
            <person name="Guo A."/>
            <person name="Zhou L."/>
            <person name="Li J."/>
            <person name="Wu Y."/>
            <person name="Ma Z."/>
            <person name="Armero A."/>
            <person name="Issali A.E."/>
            <person name="Liu N."/>
            <person name="Peng M."/>
            <person name="Yang Y."/>
        </authorList>
    </citation>
    <scope>NUCLEOTIDE SEQUENCE</scope>
    <source>
        <tissue evidence="1">Spear leaf of Hainan Tall coconut</tissue>
    </source>
</reference>
<keyword evidence="2" id="KW-1185">Reference proteome</keyword>